<organism evidence="4 5">
    <name type="scientific">Ambrosia artemisiifolia</name>
    <name type="common">Common ragweed</name>
    <dbReference type="NCBI Taxonomy" id="4212"/>
    <lineage>
        <taxon>Eukaryota</taxon>
        <taxon>Viridiplantae</taxon>
        <taxon>Streptophyta</taxon>
        <taxon>Embryophyta</taxon>
        <taxon>Tracheophyta</taxon>
        <taxon>Spermatophyta</taxon>
        <taxon>Magnoliopsida</taxon>
        <taxon>eudicotyledons</taxon>
        <taxon>Gunneridae</taxon>
        <taxon>Pentapetalae</taxon>
        <taxon>asterids</taxon>
        <taxon>campanulids</taxon>
        <taxon>Asterales</taxon>
        <taxon>Asteraceae</taxon>
        <taxon>Asteroideae</taxon>
        <taxon>Heliantheae alliance</taxon>
        <taxon>Heliantheae</taxon>
        <taxon>Ambrosia</taxon>
    </lineage>
</organism>
<proteinExistence type="predicted"/>
<dbReference type="EMBL" id="JAMZMK010005982">
    <property type="protein sequence ID" value="KAI7751109.1"/>
    <property type="molecule type" value="Genomic_DNA"/>
</dbReference>
<evidence type="ECO:0000256" key="2">
    <source>
        <dbReference type="ARBA" id="ARBA00022729"/>
    </source>
</evidence>
<dbReference type="Proteomes" id="UP001206925">
    <property type="component" value="Unassembled WGS sequence"/>
</dbReference>
<feature type="domain" description="Wall-associated receptor kinase galacturonan-binding" evidence="3">
    <location>
        <begin position="2"/>
        <end position="54"/>
    </location>
</feature>
<dbReference type="PANTHER" id="PTHR33491">
    <property type="entry name" value="OSJNBA0016N04.9 PROTEIN"/>
    <property type="match status" value="1"/>
</dbReference>
<evidence type="ECO:0000313" key="5">
    <source>
        <dbReference type="Proteomes" id="UP001206925"/>
    </source>
</evidence>
<dbReference type="GO" id="GO:0016020">
    <property type="term" value="C:membrane"/>
    <property type="evidence" value="ECO:0007669"/>
    <property type="project" value="UniProtKB-SubCell"/>
</dbReference>
<accession>A0AAD5D067</accession>
<dbReference type="AlphaFoldDB" id="A0AAD5D067"/>
<name>A0AAD5D067_AMBAR</name>
<comment type="subcellular location">
    <subcellularLocation>
        <location evidence="1">Membrane</location>
        <topology evidence="1">Single-pass membrane protein</topology>
    </subcellularLocation>
</comment>
<evidence type="ECO:0000259" key="3">
    <source>
        <dbReference type="Pfam" id="PF13947"/>
    </source>
</evidence>
<sequence>MCGNVRIPYPFGISANCSVNQWYIVDCKSSTPYLRALNHPQVLGMSLENETITIRTPKISNCQKIVGNSTETVSFDLGRSPFFFSEDHNKFVFEGCGTATLMVNGSVVTACSTACRGVILRDGNNCFGIGCCQAKISNLLNSYSIHVTGLEEEDGGCGSAFLVDEMSYDEGRFNVKNSSFIPVTLFWTLTDSDQVTCCGDQPPEENTIDMFNGTSTTVDTRRCYMLSSITKGNPYLLDGCVESEHDEEDPSGECKSCKDSGGYCGSDAIYNLDGSVFDHTITCYHYNRPSLGVILGICLFLI</sequence>
<dbReference type="GO" id="GO:0030247">
    <property type="term" value="F:polysaccharide binding"/>
    <property type="evidence" value="ECO:0007669"/>
    <property type="project" value="InterPro"/>
</dbReference>
<dbReference type="Pfam" id="PF13947">
    <property type="entry name" value="GUB_WAK_bind"/>
    <property type="match status" value="1"/>
</dbReference>
<feature type="non-terminal residue" evidence="4">
    <location>
        <position position="1"/>
    </location>
</feature>
<evidence type="ECO:0000256" key="1">
    <source>
        <dbReference type="ARBA" id="ARBA00004167"/>
    </source>
</evidence>
<keyword evidence="5" id="KW-1185">Reference proteome</keyword>
<gene>
    <name evidence="4" type="ORF">M8C21_020514</name>
</gene>
<dbReference type="InterPro" id="IPR025287">
    <property type="entry name" value="WAK_GUB"/>
</dbReference>
<keyword evidence="2" id="KW-0732">Signal</keyword>
<evidence type="ECO:0000313" key="4">
    <source>
        <dbReference type="EMBL" id="KAI7751109.1"/>
    </source>
</evidence>
<protein>
    <recommendedName>
        <fullName evidence="3">Wall-associated receptor kinase galacturonan-binding domain-containing protein</fullName>
    </recommendedName>
</protein>
<comment type="caution">
    <text evidence="4">The sequence shown here is derived from an EMBL/GenBank/DDBJ whole genome shotgun (WGS) entry which is preliminary data.</text>
</comment>
<reference evidence="4" key="1">
    <citation type="submission" date="2022-06" db="EMBL/GenBank/DDBJ databases">
        <title>Uncovering the hologenomic basis of an extraordinary plant invasion.</title>
        <authorList>
            <person name="Bieker V.C."/>
            <person name="Martin M.D."/>
            <person name="Gilbert T."/>
            <person name="Hodgins K."/>
            <person name="Battlay P."/>
            <person name="Petersen B."/>
            <person name="Wilson J."/>
        </authorList>
    </citation>
    <scope>NUCLEOTIDE SEQUENCE</scope>
    <source>
        <strain evidence="4">AA19_3_7</strain>
        <tissue evidence="4">Leaf</tissue>
    </source>
</reference>